<keyword evidence="3" id="KW-1185">Reference proteome</keyword>
<feature type="transmembrane region" description="Helical" evidence="1">
    <location>
        <begin position="12"/>
        <end position="29"/>
    </location>
</feature>
<comment type="caution">
    <text evidence="2">The sequence shown here is derived from an EMBL/GenBank/DDBJ whole genome shotgun (WGS) entry which is preliminary data.</text>
</comment>
<keyword evidence="1" id="KW-0472">Membrane</keyword>
<evidence type="ECO:0000313" key="3">
    <source>
        <dbReference type="Proteomes" id="UP001174909"/>
    </source>
</evidence>
<dbReference type="EMBL" id="CASHTH010001726">
    <property type="protein sequence ID" value="CAI8019111.1"/>
    <property type="molecule type" value="Genomic_DNA"/>
</dbReference>
<feature type="non-terminal residue" evidence="2">
    <location>
        <position position="43"/>
    </location>
</feature>
<evidence type="ECO:0000313" key="2">
    <source>
        <dbReference type="EMBL" id="CAI8019111.1"/>
    </source>
</evidence>
<dbReference type="Proteomes" id="UP001174909">
    <property type="component" value="Unassembled WGS sequence"/>
</dbReference>
<protein>
    <submittedName>
        <fullName evidence="2">Uncharacterized protein</fullName>
    </submittedName>
</protein>
<reference evidence="2" key="1">
    <citation type="submission" date="2023-03" db="EMBL/GenBank/DDBJ databases">
        <authorList>
            <person name="Steffen K."/>
            <person name="Cardenas P."/>
        </authorList>
    </citation>
    <scope>NUCLEOTIDE SEQUENCE</scope>
</reference>
<dbReference type="AlphaFoldDB" id="A0AA35RYW4"/>
<proteinExistence type="predicted"/>
<keyword evidence="1" id="KW-0812">Transmembrane</keyword>
<keyword evidence="1" id="KW-1133">Transmembrane helix</keyword>
<name>A0AA35RYW4_GEOBA</name>
<sequence length="43" mass="4781">IVIVELVLLSRYFALTVFLLSIIAVYKCAHKGSDTHSRSDDGE</sequence>
<evidence type="ECO:0000256" key="1">
    <source>
        <dbReference type="SAM" id="Phobius"/>
    </source>
</evidence>
<organism evidence="2 3">
    <name type="scientific">Geodia barretti</name>
    <name type="common">Barrett's horny sponge</name>
    <dbReference type="NCBI Taxonomy" id="519541"/>
    <lineage>
        <taxon>Eukaryota</taxon>
        <taxon>Metazoa</taxon>
        <taxon>Porifera</taxon>
        <taxon>Demospongiae</taxon>
        <taxon>Heteroscleromorpha</taxon>
        <taxon>Tetractinellida</taxon>
        <taxon>Astrophorina</taxon>
        <taxon>Geodiidae</taxon>
        <taxon>Geodia</taxon>
    </lineage>
</organism>
<gene>
    <name evidence="2" type="ORF">GBAR_LOCUS11510</name>
</gene>
<accession>A0AA35RYW4</accession>